<accession>A0A919F6T4</accession>
<dbReference type="InterPro" id="IPR013749">
    <property type="entry name" value="PM/HMP-P_kinase-1"/>
</dbReference>
<dbReference type="RefSeq" id="WP_434028763.1">
    <property type="nucleotide sequence ID" value="NZ_BNBA01000006.1"/>
</dbReference>
<dbReference type="AlphaFoldDB" id="A0A919F6T4"/>
<evidence type="ECO:0000313" key="5">
    <source>
        <dbReference type="Proteomes" id="UP000623958"/>
    </source>
</evidence>
<dbReference type="Proteomes" id="UP000623958">
    <property type="component" value="Unassembled WGS sequence"/>
</dbReference>
<keyword evidence="4" id="KW-0808">Transferase</keyword>
<dbReference type="GO" id="GO:0009228">
    <property type="term" value="P:thiamine biosynthetic process"/>
    <property type="evidence" value="ECO:0007669"/>
    <property type="project" value="InterPro"/>
</dbReference>
<proteinExistence type="predicted"/>
<evidence type="ECO:0000256" key="1">
    <source>
        <dbReference type="ARBA" id="ARBA00004948"/>
    </source>
</evidence>
<dbReference type="InterPro" id="IPR004399">
    <property type="entry name" value="HMP/HMP-P_kinase_dom"/>
</dbReference>
<evidence type="ECO:0000313" key="4">
    <source>
        <dbReference type="EMBL" id="GHH50352.1"/>
    </source>
</evidence>
<sequence>MPDRVLRERPAVLLVGGLDSSGGAGVLRDVQAVARFGGEARVALTAVTAQTDRAVLDVHPVPLATVRAQVDAALRQGPVMAVKIGMLGTAATVRAVADALPRDVPWVVDPVLASSSGAPLLDEDGVAVLLDTLLPRARLATPNLPELAALAARCGIGAAEAQAQAGIEALLARVPAVLAKGGHAHGALAVDRLHQRGLPPREFAAPRHPFALRGTGCLLASLVATALACGDPLETAAARARAALAEWFAAHARERR</sequence>
<evidence type="ECO:0000256" key="2">
    <source>
        <dbReference type="ARBA" id="ARBA00012135"/>
    </source>
</evidence>
<dbReference type="InterPro" id="IPR029056">
    <property type="entry name" value="Ribokinase-like"/>
</dbReference>
<dbReference type="GO" id="GO:0008972">
    <property type="term" value="F:phosphomethylpyrimidine kinase activity"/>
    <property type="evidence" value="ECO:0007669"/>
    <property type="project" value="InterPro"/>
</dbReference>
<reference evidence="4" key="2">
    <citation type="submission" date="2020-09" db="EMBL/GenBank/DDBJ databases">
        <authorList>
            <person name="Sun Q."/>
            <person name="Ohkuma M."/>
        </authorList>
    </citation>
    <scope>NUCLEOTIDE SEQUENCE</scope>
    <source>
        <strain evidence="4">JCM 13306</strain>
    </source>
</reference>
<comment type="pathway">
    <text evidence="1">Cofactor biosynthesis; thiamine diphosphate biosynthesis.</text>
</comment>
<dbReference type="Gene3D" id="3.40.1190.20">
    <property type="match status" value="1"/>
</dbReference>
<comment type="caution">
    <text evidence="4">The sequence shown here is derived from an EMBL/GenBank/DDBJ whole genome shotgun (WGS) entry which is preliminary data.</text>
</comment>
<dbReference type="SUPFAM" id="SSF53613">
    <property type="entry name" value="Ribokinase-like"/>
    <property type="match status" value="1"/>
</dbReference>
<keyword evidence="4" id="KW-0418">Kinase</keyword>
<name>A0A919F6T4_9XANT</name>
<dbReference type="PANTHER" id="PTHR20858:SF17">
    <property type="entry name" value="HYDROXYMETHYLPYRIMIDINE_PHOSPHOMETHYLPYRIMIDINE KINASE THI20-RELATED"/>
    <property type="match status" value="1"/>
</dbReference>
<dbReference type="PANTHER" id="PTHR20858">
    <property type="entry name" value="PHOSPHOMETHYLPYRIMIDINE KINASE"/>
    <property type="match status" value="1"/>
</dbReference>
<dbReference type="GO" id="GO:0005829">
    <property type="term" value="C:cytosol"/>
    <property type="evidence" value="ECO:0007669"/>
    <property type="project" value="TreeGrafter"/>
</dbReference>
<dbReference type="GO" id="GO:0008902">
    <property type="term" value="F:hydroxymethylpyrimidine kinase activity"/>
    <property type="evidence" value="ECO:0007669"/>
    <property type="project" value="UniProtKB-EC"/>
</dbReference>
<dbReference type="EMBL" id="BNBA01000006">
    <property type="protein sequence ID" value="GHH50352.1"/>
    <property type="molecule type" value="Genomic_DNA"/>
</dbReference>
<reference evidence="4" key="1">
    <citation type="journal article" date="2014" name="Int. J. Syst. Evol. Microbiol.">
        <title>Complete genome sequence of Corynebacterium casei LMG S-19264T (=DSM 44701T), isolated from a smear-ripened cheese.</title>
        <authorList>
            <consortium name="US DOE Joint Genome Institute (JGI-PGF)"/>
            <person name="Walter F."/>
            <person name="Albersmeier A."/>
            <person name="Kalinowski J."/>
            <person name="Ruckert C."/>
        </authorList>
    </citation>
    <scope>NUCLEOTIDE SEQUENCE</scope>
    <source>
        <strain evidence="4">JCM 13306</strain>
    </source>
</reference>
<protein>
    <recommendedName>
        <fullName evidence="2">hydroxymethylpyrimidine kinase</fullName>
        <ecNumber evidence="2">2.7.1.49</ecNumber>
    </recommendedName>
</protein>
<keyword evidence="5" id="KW-1185">Reference proteome</keyword>
<evidence type="ECO:0000259" key="3">
    <source>
        <dbReference type="Pfam" id="PF08543"/>
    </source>
</evidence>
<feature type="domain" description="Pyridoxamine kinase/Phosphomethylpyrimidine kinase" evidence="3">
    <location>
        <begin position="19"/>
        <end position="246"/>
    </location>
</feature>
<dbReference type="Pfam" id="PF08543">
    <property type="entry name" value="Phos_pyr_kin"/>
    <property type="match status" value="1"/>
</dbReference>
<dbReference type="CDD" id="cd01169">
    <property type="entry name" value="HMPP_kinase"/>
    <property type="match status" value="1"/>
</dbReference>
<organism evidence="4 5">
    <name type="scientific">Xanthomonas boreopolis</name>
    <dbReference type="NCBI Taxonomy" id="86183"/>
    <lineage>
        <taxon>Bacteria</taxon>
        <taxon>Pseudomonadati</taxon>
        <taxon>Pseudomonadota</taxon>
        <taxon>Gammaproteobacteria</taxon>
        <taxon>Lysobacterales</taxon>
        <taxon>Lysobacteraceae</taxon>
        <taxon>Xanthomonas</taxon>
    </lineage>
</organism>
<gene>
    <name evidence="4" type="ORF">GCM10009090_11090</name>
</gene>
<dbReference type="EC" id="2.7.1.49" evidence="2"/>